<gene>
    <name evidence="1" type="ORF">Amon02_000777000</name>
</gene>
<name>A0ACB5TCK7_AMBMO</name>
<comment type="caution">
    <text evidence="1">The sequence shown here is derived from an EMBL/GenBank/DDBJ whole genome shotgun (WGS) entry which is preliminary data.</text>
</comment>
<dbReference type="EMBL" id="BSXS01006650">
    <property type="protein sequence ID" value="GME85794.1"/>
    <property type="molecule type" value="Genomic_DNA"/>
</dbReference>
<evidence type="ECO:0000313" key="2">
    <source>
        <dbReference type="Proteomes" id="UP001165064"/>
    </source>
</evidence>
<sequence length="536" mass="59135">MSTLNQLIFPNLCLGSVPTIFLTAIDIIRGITDPSFKTNKKPKHYNSSNNNNNENDTSQDDGSLFINASSKLCFQPLKSSTTTLKPCAVGGDPIEYDFTSSNPMNWNLQEFVMNVPNSDSGSYQQSTVMGVDDAGLDDCQSFKPPQRFDFELPYNFNNSYTPNNDNNINNNNSSSNSNSNINLNLGGISDEIPYSVSKSNNTLPALLRVQSSSFSKISRTETDEFSDIEDDLDDVQYHEDINTYGDDYALDDECCMNIGREGHMPSNSIITTLPLEILQQLTGVDFTGLKKRRLSDFQKEDLLEEELTVLTDEAQKLKRRLILEDSPITEEIDEGSSSYSALESPPLGSVGSNSPGEQNLSIKSSRSSSSSSNDCVTTSKATNNIQLRHRRRSSIIPATLSTSTDSPSTSSHNHNHNNSAEDLDHPFTCKICHTSFKVKSYLTRHMKKHETQKPFTCPFYSANGNETSSSSSSPVSTSSDNSDKDIKTETPKIPIGTNCHPTGGFSRRDTFKTHLKAIHFVYPTGTKSSGRNDSPV</sequence>
<evidence type="ECO:0000313" key="1">
    <source>
        <dbReference type="EMBL" id="GME85794.1"/>
    </source>
</evidence>
<dbReference type="Proteomes" id="UP001165064">
    <property type="component" value="Unassembled WGS sequence"/>
</dbReference>
<keyword evidence="2" id="KW-1185">Reference proteome</keyword>
<accession>A0ACB5TCK7</accession>
<reference evidence="1" key="1">
    <citation type="submission" date="2023-04" db="EMBL/GenBank/DDBJ databases">
        <title>Ambrosiozyma monospora NBRC 10751.</title>
        <authorList>
            <person name="Ichikawa N."/>
            <person name="Sato H."/>
            <person name="Tonouchi N."/>
        </authorList>
    </citation>
    <scope>NUCLEOTIDE SEQUENCE</scope>
    <source>
        <strain evidence="1">NBRC 10751</strain>
    </source>
</reference>
<proteinExistence type="predicted"/>
<organism evidence="1 2">
    <name type="scientific">Ambrosiozyma monospora</name>
    <name type="common">Yeast</name>
    <name type="synonym">Endomycopsis monosporus</name>
    <dbReference type="NCBI Taxonomy" id="43982"/>
    <lineage>
        <taxon>Eukaryota</taxon>
        <taxon>Fungi</taxon>
        <taxon>Dikarya</taxon>
        <taxon>Ascomycota</taxon>
        <taxon>Saccharomycotina</taxon>
        <taxon>Pichiomycetes</taxon>
        <taxon>Pichiales</taxon>
        <taxon>Pichiaceae</taxon>
        <taxon>Ambrosiozyma</taxon>
    </lineage>
</organism>
<protein>
    <submittedName>
        <fullName evidence="1">Unnamed protein product</fullName>
    </submittedName>
</protein>